<keyword evidence="1" id="KW-1185">Reference proteome</keyword>
<evidence type="ECO:0000313" key="2">
    <source>
        <dbReference type="WBParaSite" id="PDA_v2.g26253.t1"/>
    </source>
</evidence>
<reference evidence="2" key="1">
    <citation type="submission" date="2022-11" db="UniProtKB">
        <authorList>
            <consortium name="WormBaseParasite"/>
        </authorList>
    </citation>
    <scope>IDENTIFICATION</scope>
</reference>
<evidence type="ECO:0000313" key="1">
    <source>
        <dbReference type="Proteomes" id="UP000887578"/>
    </source>
</evidence>
<proteinExistence type="predicted"/>
<dbReference type="WBParaSite" id="PDA_v2.g26253.t1">
    <property type="protein sequence ID" value="PDA_v2.g26253.t1"/>
    <property type="gene ID" value="PDA_v2.g26253"/>
</dbReference>
<sequence length="220" mass="25845">MIHTCKYYFIKNPKIVSSSYPYSFDSALHKWCIGKTRFALSQLICKYWITENLNSTSILPKLYKCDAKKVNLINKVISFNELSMFATFAEDITLETITVKDTDGSILPFEKVFEAFINAKKYGFYFYLTLPKITSKTFNELLKIPHFSKLQSFSLKNIPDTFDIESFYTYMKKNKTTKFYLIFDKSVSEAHKNRLEEMIDEIRSTKVSSFQIPFIDFPRL</sequence>
<name>A0A914QG66_9BILA</name>
<accession>A0A914QG66</accession>
<protein>
    <submittedName>
        <fullName evidence="2">DUF72 domain-containing protein</fullName>
    </submittedName>
</protein>
<dbReference type="AlphaFoldDB" id="A0A914QG66"/>
<dbReference type="Proteomes" id="UP000887578">
    <property type="component" value="Unplaced"/>
</dbReference>
<organism evidence="1 2">
    <name type="scientific">Panagrolaimus davidi</name>
    <dbReference type="NCBI Taxonomy" id="227884"/>
    <lineage>
        <taxon>Eukaryota</taxon>
        <taxon>Metazoa</taxon>
        <taxon>Ecdysozoa</taxon>
        <taxon>Nematoda</taxon>
        <taxon>Chromadorea</taxon>
        <taxon>Rhabditida</taxon>
        <taxon>Tylenchina</taxon>
        <taxon>Panagrolaimomorpha</taxon>
        <taxon>Panagrolaimoidea</taxon>
        <taxon>Panagrolaimidae</taxon>
        <taxon>Panagrolaimus</taxon>
    </lineage>
</organism>